<organism evidence="1 2">
    <name type="scientific">Hymenobacter bucti</name>
    <dbReference type="NCBI Taxonomy" id="1844114"/>
    <lineage>
        <taxon>Bacteria</taxon>
        <taxon>Pseudomonadati</taxon>
        <taxon>Bacteroidota</taxon>
        <taxon>Cytophagia</taxon>
        <taxon>Cytophagales</taxon>
        <taxon>Hymenobacteraceae</taxon>
        <taxon>Hymenobacter</taxon>
    </lineage>
</organism>
<dbReference type="EMBL" id="JBHUFD010000006">
    <property type="protein sequence ID" value="MFD1874320.1"/>
    <property type="molecule type" value="Genomic_DNA"/>
</dbReference>
<dbReference type="Pfam" id="PF21983">
    <property type="entry name" value="NikA-like"/>
    <property type="match status" value="1"/>
</dbReference>
<dbReference type="Proteomes" id="UP001597197">
    <property type="component" value="Unassembled WGS sequence"/>
</dbReference>
<keyword evidence="2" id="KW-1185">Reference proteome</keyword>
<evidence type="ECO:0008006" key="3">
    <source>
        <dbReference type="Google" id="ProtNLM"/>
    </source>
</evidence>
<gene>
    <name evidence="1" type="ORF">ACFSDX_17880</name>
</gene>
<accession>A0ABW4QY17</accession>
<proteinExistence type="predicted"/>
<name>A0ABW4QY17_9BACT</name>
<evidence type="ECO:0000313" key="2">
    <source>
        <dbReference type="Proteomes" id="UP001597197"/>
    </source>
</evidence>
<evidence type="ECO:0000313" key="1">
    <source>
        <dbReference type="EMBL" id="MFD1874320.1"/>
    </source>
</evidence>
<dbReference type="InterPro" id="IPR053842">
    <property type="entry name" value="NikA-like"/>
</dbReference>
<protein>
    <recommendedName>
        <fullName evidence="3">Ribbon-helix-helix protein, CopG family</fullName>
    </recommendedName>
</protein>
<reference evidence="2" key="1">
    <citation type="journal article" date="2019" name="Int. J. Syst. Evol. Microbiol.">
        <title>The Global Catalogue of Microorganisms (GCM) 10K type strain sequencing project: providing services to taxonomists for standard genome sequencing and annotation.</title>
        <authorList>
            <consortium name="The Broad Institute Genomics Platform"/>
            <consortium name="The Broad Institute Genome Sequencing Center for Infectious Disease"/>
            <person name="Wu L."/>
            <person name="Ma J."/>
        </authorList>
    </citation>
    <scope>NUCLEOTIDE SEQUENCE [LARGE SCALE GENOMIC DNA]</scope>
    <source>
        <strain evidence="2">CGMCC 1.15795</strain>
    </source>
</reference>
<comment type="caution">
    <text evidence="1">The sequence shown here is derived from an EMBL/GenBank/DDBJ whole genome shotgun (WGS) entry which is preliminary data.</text>
</comment>
<dbReference type="RefSeq" id="WP_382316013.1">
    <property type="nucleotide sequence ID" value="NZ_JBHUFD010000006.1"/>
</dbReference>
<sequence>MEEKKLRKPQIGVEVTPEEKALIEKVAKERGMRAATLLRTLALEEARRLRIK</sequence>